<feature type="transmembrane region" description="Helical" evidence="7">
    <location>
        <begin position="120"/>
        <end position="142"/>
    </location>
</feature>
<evidence type="ECO:0000256" key="4">
    <source>
        <dbReference type="ARBA" id="ARBA00023136"/>
    </source>
</evidence>
<feature type="transmembrane region" description="Helical" evidence="7">
    <location>
        <begin position="201"/>
        <end position="222"/>
    </location>
</feature>
<feature type="transmembrane region" description="Helical" evidence="7">
    <location>
        <begin position="162"/>
        <end position="189"/>
    </location>
</feature>
<evidence type="ECO:0000313" key="9">
    <source>
        <dbReference type="EMBL" id="KAL1584885.1"/>
    </source>
</evidence>
<dbReference type="EMBL" id="JAAQHG020000023">
    <property type="protein sequence ID" value="KAL1584885.1"/>
    <property type="molecule type" value="Genomic_DNA"/>
</dbReference>
<keyword evidence="3 7" id="KW-1133">Transmembrane helix</keyword>
<comment type="caution">
    <text evidence="9">The sequence shown here is derived from an EMBL/GenBank/DDBJ whole genome shotgun (WGS) entry which is preliminary data.</text>
</comment>
<dbReference type="Pfam" id="PF20684">
    <property type="entry name" value="Fung_rhodopsin"/>
    <property type="match status" value="1"/>
</dbReference>
<gene>
    <name evidence="9" type="ORF">WHR41_06650</name>
</gene>
<feature type="compositionally biased region" description="Polar residues" evidence="6">
    <location>
        <begin position="320"/>
        <end position="331"/>
    </location>
</feature>
<sequence length="375" mass="41399">MDDRSPPVWGVGIAFFILTWTAVGLRIWVRAGMIKSFGRDDWTMLGTQLLNTAYLACQLGGLVYGTGRHVEDLEPERAERALSYWFFCESFYVLTTSLLKVSIGFFLLRVATDRLHVWIIRTTMALTVLLGPILFFVFLFQCSPIDTFWKLDPQGTCLDTDVLVGLVFAISGMNVVADWTFGLLPFWIVKDLQIPMRQKRLVVGLLAFAAVGSTATVVRLPYVPALHDSAKGREGDFLYTTTDIAIWSTVENGVGITAGCVATLRPLVSKALHRFGVRSTLDPSKATDIPKDMPRGHRMSLHAMSFGNRAVNGHGTVTTITGQRGNDGSRGSSEEPLAPTYPGKIGKTFYVETETSRVTDEEGAKEFRGPYSGLR</sequence>
<evidence type="ECO:0000256" key="7">
    <source>
        <dbReference type="SAM" id="Phobius"/>
    </source>
</evidence>
<evidence type="ECO:0000259" key="8">
    <source>
        <dbReference type="Pfam" id="PF20684"/>
    </source>
</evidence>
<dbReference type="PANTHER" id="PTHR33048">
    <property type="entry name" value="PTH11-LIKE INTEGRAL MEMBRANE PROTEIN (AFU_ORTHOLOGUE AFUA_5G11245)"/>
    <property type="match status" value="1"/>
</dbReference>
<accession>A0AB34KMR4</accession>
<dbReference type="PANTHER" id="PTHR33048:SF96">
    <property type="entry name" value="INTEGRAL MEMBRANE PROTEIN"/>
    <property type="match status" value="1"/>
</dbReference>
<keyword evidence="10" id="KW-1185">Reference proteome</keyword>
<evidence type="ECO:0000256" key="1">
    <source>
        <dbReference type="ARBA" id="ARBA00004141"/>
    </source>
</evidence>
<feature type="region of interest" description="Disordered" evidence="6">
    <location>
        <begin position="320"/>
        <end position="375"/>
    </location>
</feature>
<proteinExistence type="inferred from homology"/>
<evidence type="ECO:0000256" key="5">
    <source>
        <dbReference type="ARBA" id="ARBA00038359"/>
    </source>
</evidence>
<name>A0AB34KMR4_9PEZI</name>
<dbReference type="AlphaFoldDB" id="A0AB34KMR4"/>
<feature type="compositionally biased region" description="Basic and acidic residues" evidence="6">
    <location>
        <begin position="354"/>
        <end position="368"/>
    </location>
</feature>
<evidence type="ECO:0000256" key="6">
    <source>
        <dbReference type="SAM" id="MobiDB-lite"/>
    </source>
</evidence>
<keyword evidence="2 7" id="KW-0812">Transmembrane</keyword>
<evidence type="ECO:0000256" key="3">
    <source>
        <dbReference type="ARBA" id="ARBA00022989"/>
    </source>
</evidence>
<evidence type="ECO:0000256" key="2">
    <source>
        <dbReference type="ARBA" id="ARBA00022692"/>
    </source>
</evidence>
<dbReference type="Proteomes" id="UP000803884">
    <property type="component" value="Unassembled WGS sequence"/>
</dbReference>
<feature type="domain" description="Rhodopsin" evidence="8">
    <location>
        <begin position="25"/>
        <end position="270"/>
    </location>
</feature>
<protein>
    <recommendedName>
        <fullName evidence="8">Rhodopsin domain-containing protein</fullName>
    </recommendedName>
</protein>
<feature type="transmembrane region" description="Helical" evidence="7">
    <location>
        <begin position="84"/>
        <end position="108"/>
    </location>
</feature>
<dbReference type="GeneID" id="96008093"/>
<evidence type="ECO:0000313" key="10">
    <source>
        <dbReference type="Proteomes" id="UP000803884"/>
    </source>
</evidence>
<dbReference type="RefSeq" id="XP_069227991.1">
    <property type="nucleotide sequence ID" value="XM_069375255.1"/>
</dbReference>
<comment type="similarity">
    <text evidence="5">Belongs to the SAT4 family.</text>
</comment>
<comment type="subcellular location">
    <subcellularLocation>
        <location evidence="1">Membrane</location>
        <topology evidence="1">Multi-pass membrane protein</topology>
    </subcellularLocation>
</comment>
<dbReference type="GO" id="GO:0016020">
    <property type="term" value="C:membrane"/>
    <property type="evidence" value="ECO:0007669"/>
    <property type="project" value="UniProtKB-SubCell"/>
</dbReference>
<organism evidence="9 10">
    <name type="scientific">Cladosporium halotolerans</name>
    <dbReference type="NCBI Taxonomy" id="1052096"/>
    <lineage>
        <taxon>Eukaryota</taxon>
        <taxon>Fungi</taxon>
        <taxon>Dikarya</taxon>
        <taxon>Ascomycota</taxon>
        <taxon>Pezizomycotina</taxon>
        <taxon>Dothideomycetes</taxon>
        <taxon>Dothideomycetidae</taxon>
        <taxon>Cladosporiales</taxon>
        <taxon>Cladosporiaceae</taxon>
        <taxon>Cladosporium</taxon>
    </lineage>
</organism>
<reference evidence="9 10" key="1">
    <citation type="journal article" date="2020" name="Microbiol. Resour. Announc.">
        <title>Draft Genome Sequence of a Cladosporium Species Isolated from the Mesophotic Ascidian Didemnum maculosum.</title>
        <authorList>
            <person name="Gioti A."/>
            <person name="Siaperas R."/>
            <person name="Nikolaivits E."/>
            <person name="Le Goff G."/>
            <person name="Ouazzani J."/>
            <person name="Kotoulas G."/>
            <person name="Topakas E."/>
        </authorList>
    </citation>
    <scope>NUCLEOTIDE SEQUENCE [LARGE SCALE GENOMIC DNA]</scope>
    <source>
        <strain evidence="9 10">TM138-S3</strain>
    </source>
</reference>
<feature type="transmembrane region" description="Helical" evidence="7">
    <location>
        <begin position="6"/>
        <end position="29"/>
    </location>
</feature>
<dbReference type="InterPro" id="IPR049326">
    <property type="entry name" value="Rhodopsin_dom_fungi"/>
</dbReference>
<keyword evidence="4 7" id="KW-0472">Membrane</keyword>
<dbReference type="InterPro" id="IPR052337">
    <property type="entry name" value="SAT4-like"/>
</dbReference>